<dbReference type="Gene3D" id="2.60.120.10">
    <property type="entry name" value="Jelly Rolls"/>
    <property type="match status" value="1"/>
</dbReference>
<dbReference type="RefSeq" id="WP_277866845.1">
    <property type="nucleotide sequence ID" value="NZ_JAKKUT010000002.1"/>
</dbReference>
<evidence type="ECO:0000313" key="3">
    <source>
        <dbReference type="Proteomes" id="UP001154265"/>
    </source>
</evidence>
<sequence>MKIKPLVMLAIALVGGLYLLSFNVRTSVAQDANPLLDINEINKVRVSNIDTNFPDFSTNEQVNLAQRSPALGQAAAATHPRFSCDPRQVDVHQYSGGVISYCRNEQLTAAETDSARVDIQPNAARTPHWHNTWEEQILLSGTATTTMIDPTGQSYQERLEPGTIVVIPAGWTHWSETLGNQTASFILVFPAGFKTFELSDSMVKLNPAIMAAMMGEELSNVKHNRDKLVLLKSPNP</sequence>
<dbReference type="SMART" id="SM00835">
    <property type="entry name" value="Cupin_1"/>
    <property type="match status" value="1"/>
</dbReference>
<dbReference type="Proteomes" id="UP001154265">
    <property type="component" value="Unassembled WGS sequence"/>
</dbReference>
<name>A0ABT6EZG1_9SYNE</name>
<keyword evidence="3" id="KW-1185">Reference proteome</keyword>
<reference evidence="2" key="1">
    <citation type="journal article" date="2022" name="Genome Biol. Evol.">
        <title>A New Gene Family Diagnostic for Intracellular Biomineralization of Amorphous Ca Carbonates by Cyanobacteria.</title>
        <authorList>
            <person name="Benzerara K."/>
            <person name="Duprat E."/>
            <person name="Bitard-Feildel T."/>
            <person name="Caumes G."/>
            <person name="Cassier-Chauvat C."/>
            <person name="Chauvat F."/>
            <person name="Dezi M."/>
            <person name="Diop S.I."/>
            <person name="Gaschignard G."/>
            <person name="Gorgen S."/>
            <person name="Gugger M."/>
            <person name="Lopez-Garcia P."/>
            <person name="Millet M."/>
            <person name="Skouri-Panet F."/>
            <person name="Moreira D."/>
            <person name="Callebaut I."/>
        </authorList>
    </citation>
    <scope>NUCLEOTIDE SEQUENCE</scope>
    <source>
        <strain evidence="2">G9</strain>
    </source>
</reference>
<protein>
    <submittedName>
        <fullName evidence="2">Cupin domain-containing protein</fullName>
    </submittedName>
</protein>
<proteinExistence type="predicted"/>
<reference evidence="2" key="2">
    <citation type="submission" date="2022-01" db="EMBL/GenBank/DDBJ databases">
        <authorList>
            <person name="Zivanovic Y."/>
            <person name="Moreira D."/>
            <person name="Lopez-Garcia P."/>
        </authorList>
    </citation>
    <scope>NUCLEOTIDE SEQUENCE</scope>
    <source>
        <strain evidence="2">G9</strain>
    </source>
</reference>
<organism evidence="2 3">
    <name type="scientific">Candidatus Synechococcus calcipolaris G9</name>
    <dbReference type="NCBI Taxonomy" id="1497997"/>
    <lineage>
        <taxon>Bacteria</taxon>
        <taxon>Bacillati</taxon>
        <taxon>Cyanobacteriota</taxon>
        <taxon>Cyanophyceae</taxon>
        <taxon>Synechococcales</taxon>
        <taxon>Synechococcaceae</taxon>
        <taxon>Synechococcus</taxon>
    </lineage>
</organism>
<dbReference type="InterPro" id="IPR014710">
    <property type="entry name" value="RmlC-like_jellyroll"/>
</dbReference>
<dbReference type="EMBL" id="JAKKUT010000002">
    <property type="protein sequence ID" value="MDG2990960.1"/>
    <property type="molecule type" value="Genomic_DNA"/>
</dbReference>
<gene>
    <name evidence="2" type="ORF">L3556_08475</name>
</gene>
<dbReference type="SUPFAM" id="SSF51182">
    <property type="entry name" value="RmlC-like cupins"/>
    <property type="match status" value="1"/>
</dbReference>
<dbReference type="InterPro" id="IPR011051">
    <property type="entry name" value="RmlC_Cupin_sf"/>
</dbReference>
<feature type="domain" description="Cupin type-1" evidence="1">
    <location>
        <begin position="82"/>
        <end position="222"/>
    </location>
</feature>
<dbReference type="InterPro" id="IPR006045">
    <property type="entry name" value="Cupin_1"/>
</dbReference>
<evidence type="ECO:0000259" key="1">
    <source>
        <dbReference type="SMART" id="SM00835"/>
    </source>
</evidence>
<dbReference type="Pfam" id="PF00190">
    <property type="entry name" value="Cupin_1"/>
    <property type="match status" value="1"/>
</dbReference>
<comment type="caution">
    <text evidence="2">The sequence shown here is derived from an EMBL/GenBank/DDBJ whole genome shotgun (WGS) entry which is preliminary data.</text>
</comment>
<evidence type="ECO:0000313" key="2">
    <source>
        <dbReference type="EMBL" id="MDG2990960.1"/>
    </source>
</evidence>
<accession>A0ABT6EZG1</accession>